<proteinExistence type="inferred from homology"/>
<dbReference type="GO" id="GO:0003700">
    <property type="term" value="F:DNA-binding transcription factor activity"/>
    <property type="evidence" value="ECO:0007669"/>
    <property type="project" value="TreeGrafter"/>
</dbReference>
<evidence type="ECO:0000256" key="4">
    <source>
        <dbReference type="ARBA" id="ARBA00023015"/>
    </source>
</evidence>
<dbReference type="GO" id="GO:0006511">
    <property type="term" value="P:ubiquitin-dependent protein catabolic process"/>
    <property type="evidence" value="ECO:0007669"/>
    <property type="project" value="InterPro"/>
</dbReference>
<accession>A0A9N7REA3</accession>
<dbReference type="InterPro" id="IPR051358">
    <property type="entry name" value="TF_AMS/ICE1/BHLH6-like"/>
</dbReference>
<dbReference type="SMART" id="SM00512">
    <property type="entry name" value="Skp1"/>
    <property type="match status" value="1"/>
</dbReference>
<evidence type="ECO:0000313" key="10">
    <source>
        <dbReference type="Proteomes" id="UP001153555"/>
    </source>
</evidence>
<keyword evidence="10" id="KW-1185">Reference proteome</keyword>
<dbReference type="SMART" id="SM00353">
    <property type="entry name" value="HLH"/>
    <property type="match status" value="1"/>
</dbReference>
<evidence type="ECO:0000256" key="7">
    <source>
        <dbReference type="SAM" id="Coils"/>
    </source>
</evidence>
<keyword evidence="5" id="KW-0804">Transcription</keyword>
<evidence type="ECO:0000256" key="1">
    <source>
        <dbReference type="ARBA" id="ARBA00004123"/>
    </source>
</evidence>
<protein>
    <submittedName>
        <fullName evidence="9">Transcription factor ABORTED MICROSPORES</fullName>
    </submittedName>
</protein>
<keyword evidence="4" id="KW-0805">Transcription regulation</keyword>
<dbReference type="InterPro" id="IPR036296">
    <property type="entry name" value="SKP1-like_dim_sf"/>
</dbReference>
<evidence type="ECO:0000259" key="8">
    <source>
        <dbReference type="PROSITE" id="PS50888"/>
    </source>
</evidence>
<comment type="subcellular location">
    <subcellularLocation>
        <location evidence="1">Nucleus</location>
    </subcellularLocation>
</comment>
<dbReference type="Pfam" id="PF00010">
    <property type="entry name" value="HLH"/>
    <property type="match status" value="1"/>
</dbReference>
<feature type="coiled-coil region" evidence="7">
    <location>
        <begin position="113"/>
        <end position="180"/>
    </location>
</feature>
<dbReference type="Pfam" id="PF03931">
    <property type="entry name" value="Skp1_POZ"/>
    <property type="match status" value="1"/>
</dbReference>
<keyword evidence="6" id="KW-0539">Nucleus</keyword>
<gene>
    <name evidence="9" type="ORF">SHERM_23416</name>
</gene>
<dbReference type="Proteomes" id="UP001153555">
    <property type="component" value="Unassembled WGS sequence"/>
</dbReference>
<dbReference type="GO" id="GO:0043565">
    <property type="term" value="F:sequence-specific DNA binding"/>
    <property type="evidence" value="ECO:0007669"/>
    <property type="project" value="TreeGrafter"/>
</dbReference>
<dbReference type="AlphaFoldDB" id="A0A9N7REA3"/>
<evidence type="ECO:0000256" key="3">
    <source>
        <dbReference type="ARBA" id="ARBA00009993"/>
    </source>
</evidence>
<evidence type="ECO:0000313" key="9">
    <source>
        <dbReference type="EMBL" id="CAA0827721.1"/>
    </source>
</evidence>
<comment type="pathway">
    <text evidence="2">Protein modification; protein ubiquitination.</text>
</comment>
<dbReference type="PANTHER" id="PTHR31945:SF11">
    <property type="entry name" value="TRANSCRIPTION FACTOR ABORTED MICROSPORES"/>
    <property type="match status" value="1"/>
</dbReference>
<sequence>MAATESKMIVLSTSDGEIFEVDESVACESQTIKHMIEDGCSTNAIPLPNVSSEVLSKVIDYCRRHVEEKAEDKLKEFDAEFVKVDNGLLLELIKAANYLNIEGMLDITCKASLEAERRRRKKLNDRLYSLRALVPNITKLDKAAILEDAVNYVKELQKQVKDMEIELDEESDENSTLMVRNSGNDETQDSKEMVQQMEPQVEVFQIDGNELFVKVLCEHKHGGFMRLVESLSLMGFEVISVNAARHRCLVSSVFMLEKRDSESVQQADQLTESLLELS</sequence>
<dbReference type="SUPFAM" id="SSF81382">
    <property type="entry name" value="Skp1 dimerisation domain-like"/>
    <property type="match status" value="1"/>
</dbReference>
<dbReference type="GO" id="GO:0009867">
    <property type="term" value="P:jasmonic acid mediated signaling pathway"/>
    <property type="evidence" value="ECO:0007669"/>
    <property type="project" value="UniProtKB-ARBA"/>
</dbReference>
<dbReference type="InterPro" id="IPR001232">
    <property type="entry name" value="SKP1-like"/>
</dbReference>
<dbReference type="OrthoDB" id="1890947at2759"/>
<dbReference type="InterPro" id="IPR011333">
    <property type="entry name" value="SKP1/BTB/POZ_sf"/>
</dbReference>
<organism evidence="9 10">
    <name type="scientific">Striga hermonthica</name>
    <name type="common">Purple witchweed</name>
    <name type="synonym">Buchnera hermonthica</name>
    <dbReference type="NCBI Taxonomy" id="68872"/>
    <lineage>
        <taxon>Eukaryota</taxon>
        <taxon>Viridiplantae</taxon>
        <taxon>Streptophyta</taxon>
        <taxon>Embryophyta</taxon>
        <taxon>Tracheophyta</taxon>
        <taxon>Spermatophyta</taxon>
        <taxon>Magnoliopsida</taxon>
        <taxon>eudicotyledons</taxon>
        <taxon>Gunneridae</taxon>
        <taxon>Pentapetalae</taxon>
        <taxon>asterids</taxon>
        <taxon>lamiids</taxon>
        <taxon>Lamiales</taxon>
        <taxon>Orobanchaceae</taxon>
        <taxon>Buchnereae</taxon>
        <taxon>Striga</taxon>
    </lineage>
</organism>
<dbReference type="InterPro" id="IPR036638">
    <property type="entry name" value="HLH_DNA-bd_sf"/>
</dbReference>
<dbReference type="PANTHER" id="PTHR31945">
    <property type="entry name" value="TRANSCRIPTION FACTOR SCREAM2-RELATED"/>
    <property type="match status" value="1"/>
</dbReference>
<dbReference type="CDD" id="cd18322">
    <property type="entry name" value="BTB_POZ_SKP1"/>
    <property type="match status" value="1"/>
</dbReference>
<dbReference type="EMBL" id="CACSLK010027752">
    <property type="protein sequence ID" value="CAA0827721.1"/>
    <property type="molecule type" value="Genomic_DNA"/>
</dbReference>
<dbReference type="InterPro" id="IPR011598">
    <property type="entry name" value="bHLH_dom"/>
</dbReference>
<dbReference type="Gene3D" id="4.10.280.10">
    <property type="entry name" value="Helix-loop-helix DNA-binding domain"/>
    <property type="match status" value="1"/>
</dbReference>
<dbReference type="SUPFAM" id="SSF54695">
    <property type="entry name" value="POZ domain"/>
    <property type="match status" value="1"/>
</dbReference>
<evidence type="ECO:0000256" key="6">
    <source>
        <dbReference type="ARBA" id="ARBA00023242"/>
    </source>
</evidence>
<comment type="caution">
    <text evidence="9">The sequence shown here is derived from an EMBL/GenBank/DDBJ whole genome shotgun (WGS) entry which is preliminary data.</text>
</comment>
<feature type="domain" description="BHLH" evidence="8">
    <location>
        <begin position="107"/>
        <end position="156"/>
    </location>
</feature>
<keyword evidence="7" id="KW-0175">Coiled coil</keyword>
<dbReference type="GO" id="GO:0046983">
    <property type="term" value="F:protein dimerization activity"/>
    <property type="evidence" value="ECO:0007669"/>
    <property type="project" value="InterPro"/>
</dbReference>
<evidence type="ECO:0000256" key="5">
    <source>
        <dbReference type="ARBA" id="ARBA00023163"/>
    </source>
</evidence>
<dbReference type="SUPFAM" id="SSF47459">
    <property type="entry name" value="HLH, helix-loop-helix DNA-binding domain"/>
    <property type="match status" value="1"/>
</dbReference>
<dbReference type="PROSITE" id="PS50888">
    <property type="entry name" value="BHLH"/>
    <property type="match status" value="1"/>
</dbReference>
<name>A0A9N7REA3_STRHE</name>
<dbReference type="Gene3D" id="3.30.710.10">
    <property type="entry name" value="Potassium Channel Kv1.1, Chain A"/>
    <property type="match status" value="1"/>
</dbReference>
<reference evidence="9" key="1">
    <citation type="submission" date="2019-12" db="EMBL/GenBank/DDBJ databases">
        <authorList>
            <person name="Scholes J."/>
        </authorList>
    </citation>
    <scope>NUCLEOTIDE SEQUENCE</scope>
</reference>
<comment type="similarity">
    <text evidence="3">Belongs to the SKP1 family.</text>
</comment>
<dbReference type="InterPro" id="IPR016073">
    <property type="entry name" value="Skp1_comp_POZ"/>
</dbReference>
<evidence type="ECO:0000256" key="2">
    <source>
        <dbReference type="ARBA" id="ARBA00004906"/>
    </source>
</evidence>
<dbReference type="GO" id="GO:0005634">
    <property type="term" value="C:nucleus"/>
    <property type="evidence" value="ECO:0007669"/>
    <property type="project" value="UniProtKB-SubCell"/>
</dbReference>